<proteinExistence type="predicted"/>
<evidence type="ECO:0000313" key="3">
    <source>
        <dbReference type="Proteomes" id="UP000259253"/>
    </source>
</evidence>
<accession>A0A2I6UHA9</accession>
<dbReference type="Proteomes" id="UP000259253">
    <property type="component" value="Segment"/>
</dbReference>
<evidence type="ECO:0000256" key="1">
    <source>
        <dbReference type="SAM" id="MobiDB-lite"/>
    </source>
</evidence>
<evidence type="ECO:0000313" key="2">
    <source>
        <dbReference type="EMBL" id="AUO79326.1"/>
    </source>
</evidence>
<keyword evidence="3" id="KW-1185">Reference proteome</keyword>
<organism evidence="2 3">
    <name type="scientific">Salinibacter phage M31CR41-2</name>
    <dbReference type="NCBI Taxonomy" id="2681614"/>
    <lineage>
        <taxon>Viruses</taxon>
        <taxon>Duplodnaviria</taxon>
        <taxon>Heunggongvirae</taxon>
        <taxon>Uroviricota</taxon>
        <taxon>Caudoviricetes</taxon>
        <taxon>Kairosalinivirus</taxon>
        <taxon>Kairosalinivirus M31CR412</taxon>
    </lineage>
</organism>
<feature type="region of interest" description="Disordered" evidence="1">
    <location>
        <begin position="34"/>
        <end position="70"/>
    </location>
</feature>
<dbReference type="EMBL" id="MF580961">
    <property type="protein sequence ID" value="AUO79326.1"/>
    <property type="molecule type" value="Genomic_DNA"/>
</dbReference>
<name>A0A2I6UHA9_9CAUD</name>
<dbReference type="GeneID" id="40236353"/>
<reference evidence="2 3" key="1">
    <citation type="submission" date="2017-07" db="EMBL/GenBank/DDBJ databases">
        <title>Characterization of ecologically diverse viruses infecting co-occurring strains of cosmopolitan hyperhalophilic Bacteroidetes.</title>
        <authorList>
            <person name="Villamor J."/>
            <person name="Ramos-Barbero M.D."/>
            <person name="Gonzalez-Torres P."/>
            <person name="Gabaldon T."/>
            <person name="Rollesso-Mora R."/>
            <person name="Meseguer I."/>
            <person name="Martinez-Garcia M."/>
            <person name="Santos F."/>
            <person name="Anton J."/>
        </authorList>
    </citation>
    <scope>NUCLEOTIDE SEQUENCE [LARGE SCALE GENOMIC DNA]</scope>
</reference>
<dbReference type="KEGG" id="vg:40236353"/>
<feature type="compositionally biased region" description="Polar residues" evidence="1">
    <location>
        <begin position="34"/>
        <end position="62"/>
    </location>
</feature>
<protein>
    <submittedName>
        <fullName evidence="2">Uncharacterized protein</fullName>
    </submittedName>
</protein>
<sequence length="70" mass="7660" precursor="true">MPPVNDRKASPLGCGFMLLLAFFMLMSVMANCNEQSQPDGATANSSTQLQEEYPQPRNTGDSTLYKGVQM</sequence>
<dbReference type="RefSeq" id="YP_009639556.1">
    <property type="nucleotide sequence ID" value="NC_042352.1"/>
</dbReference>